<reference evidence="3" key="1">
    <citation type="submission" date="2016-10" db="EMBL/GenBank/DDBJ databases">
        <authorList>
            <person name="Varghese N."/>
            <person name="Submissions S."/>
        </authorList>
    </citation>
    <scope>NUCLEOTIDE SEQUENCE [LARGE SCALE GENOMIC DNA]</scope>
    <source>
        <strain evidence="3">ATCC 25963</strain>
    </source>
</reference>
<name>A0A1I2BGG5_9BACT</name>
<accession>A0A1I2BGG5</accession>
<sequence>MCSPGDRLGRPAGRGVAGVRTSRRAPRCRRRHRHAPIDRARAPWPGNAVDLAICAGAARSWAHRRRRTAGAGSPTLSSSSPAPRTPARATRAVESAARRPSVRPPRRRRHESRDADVAVRGPRRRRRARGRRLHTSTLRRSSGLSSRDDGRMGRLGDGTRADRAASTRTPASAARAIAARVDTTCAIGQAKHSLPIRRRRRVRPSHPEIVAAGTSSLLAVGAPSACAAEASASRVAPSACHHGPHAWDVVTTARAIPQP</sequence>
<dbReference type="AlphaFoldDB" id="A0A1I2BGG5"/>
<evidence type="ECO:0000313" key="3">
    <source>
        <dbReference type="Proteomes" id="UP000199400"/>
    </source>
</evidence>
<feature type="compositionally biased region" description="Low complexity" evidence="1">
    <location>
        <begin position="69"/>
        <end position="99"/>
    </location>
</feature>
<evidence type="ECO:0000313" key="2">
    <source>
        <dbReference type="EMBL" id="SFE55216.1"/>
    </source>
</evidence>
<feature type="compositionally biased region" description="Basic residues" evidence="1">
    <location>
        <begin position="100"/>
        <end position="110"/>
    </location>
</feature>
<organism evidence="2 3">
    <name type="scientific">Nannocystis exedens</name>
    <dbReference type="NCBI Taxonomy" id="54"/>
    <lineage>
        <taxon>Bacteria</taxon>
        <taxon>Pseudomonadati</taxon>
        <taxon>Myxococcota</taxon>
        <taxon>Polyangia</taxon>
        <taxon>Nannocystales</taxon>
        <taxon>Nannocystaceae</taxon>
        <taxon>Nannocystis</taxon>
    </lineage>
</organism>
<keyword evidence="3" id="KW-1185">Reference proteome</keyword>
<gene>
    <name evidence="2" type="ORF">SAMN02745121_04668</name>
</gene>
<feature type="region of interest" description="Disordered" evidence="1">
    <location>
        <begin position="1"/>
        <end position="43"/>
    </location>
</feature>
<feature type="compositionally biased region" description="Low complexity" evidence="1">
    <location>
        <begin position="135"/>
        <end position="145"/>
    </location>
</feature>
<feature type="compositionally biased region" description="Basic residues" evidence="1">
    <location>
        <begin position="21"/>
        <end position="34"/>
    </location>
</feature>
<evidence type="ECO:0000256" key="1">
    <source>
        <dbReference type="SAM" id="MobiDB-lite"/>
    </source>
</evidence>
<dbReference type="Proteomes" id="UP000199400">
    <property type="component" value="Unassembled WGS sequence"/>
</dbReference>
<feature type="region of interest" description="Disordered" evidence="1">
    <location>
        <begin position="65"/>
        <end position="171"/>
    </location>
</feature>
<proteinExistence type="predicted"/>
<feature type="compositionally biased region" description="Low complexity" evidence="1">
    <location>
        <begin position="10"/>
        <end position="20"/>
    </location>
</feature>
<feature type="compositionally biased region" description="Basic residues" evidence="1">
    <location>
        <begin position="121"/>
        <end position="134"/>
    </location>
</feature>
<protein>
    <submittedName>
        <fullName evidence="2">Uncharacterized protein</fullName>
    </submittedName>
</protein>
<dbReference type="EMBL" id="FOMX01000015">
    <property type="protein sequence ID" value="SFE55216.1"/>
    <property type="molecule type" value="Genomic_DNA"/>
</dbReference>
<feature type="compositionally biased region" description="Basic and acidic residues" evidence="1">
    <location>
        <begin position="146"/>
        <end position="165"/>
    </location>
</feature>